<dbReference type="PANTHER" id="PTHR35010:SF2">
    <property type="entry name" value="BLL4672 PROTEIN"/>
    <property type="match status" value="1"/>
</dbReference>
<dbReference type="KEGG" id="dsc:ABOD76_13140"/>
<dbReference type="Pfam" id="PF17765">
    <property type="entry name" value="MLTR_LBD"/>
    <property type="match status" value="1"/>
</dbReference>
<protein>
    <submittedName>
        <fullName evidence="2">Helix-turn-helix domain-containing protein</fullName>
    </submittedName>
</protein>
<accession>A0AAU7U799</accession>
<dbReference type="InterPro" id="IPR041413">
    <property type="entry name" value="MLTR_LBD"/>
</dbReference>
<sequence>MTTAAHSGLQPPPELNLTLDRRAELADFLRTRRMRLSPEQVGLGGAGRRRTPGLRREEVALLAETSTTWYTWLEQRRDIRVSAPLLDRLARALLLDHGERTHLFALAGLPLPLSTELHEDVSPAVERFIHGLSQPAYVLGRRWDYLTWNAAAEAVFGSLWLLPPEERNILRRLFLDPERRLFHTDWHCAAAGLVARFRADSAPFLEEPWMAALIEELQTRSPDFRRLWARHDVRGDPDGLKDFQHPEMGRMIFEHLILRLPDAPDLRVVVYTALPEWDTPAKLQRLLAAPRTPPSTVVATL</sequence>
<dbReference type="Gene3D" id="1.10.260.40">
    <property type="entry name" value="lambda repressor-like DNA-binding domains"/>
    <property type="match status" value="1"/>
</dbReference>
<organism evidence="2">
    <name type="scientific">Deinococcus sonorensis KR-87</name>
    <dbReference type="NCBI Taxonomy" id="694439"/>
    <lineage>
        <taxon>Bacteria</taxon>
        <taxon>Thermotogati</taxon>
        <taxon>Deinococcota</taxon>
        <taxon>Deinococci</taxon>
        <taxon>Deinococcales</taxon>
        <taxon>Deinococcaceae</taxon>
        <taxon>Deinococcus</taxon>
    </lineage>
</organism>
<dbReference type="AlphaFoldDB" id="A0AAU7U799"/>
<dbReference type="RefSeq" id="WP_350242422.1">
    <property type="nucleotide sequence ID" value="NZ_CP158299.1"/>
</dbReference>
<evidence type="ECO:0000313" key="2">
    <source>
        <dbReference type="EMBL" id="XBV84385.1"/>
    </source>
</evidence>
<dbReference type="Pfam" id="PF13560">
    <property type="entry name" value="HTH_31"/>
    <property type="match status" value="1"/>
</dbReference>
<name>A0AAU7U799_9DEIO</name>
<feature type="domain" description="MmyB-like transcription regulator ligand binding" evidence="1">
    <location>
        <begin position="121"/>
        <end position="286"/>
    </location>
</feature>
<dbReference type="GO" id="GO:0003677">
    <property type="term" value="F:DNA binding"/>
    <property type="evidence" value="ECO:0007669"/>
    <property type="project" value="InterPro"/>
</dbReference>
<dbReference type="PANTHER" id="PTHR35010">
    <property type="entry name" value="BLL4672 PROTEIN-RELATED"/>
    <property type="match status" value="1"/>
</dbReference>
<dbReference type="Gene3D" id="3.30.450.180">
    <property type="match status" value="1"/>
</dbReference>
<gene>
    <name evidence="2" type="ORF">ABOD76_13140</name>
</gene>
<dbReference type="EMBL" id="CP158299">
    <property type="protein sequence ID" value="XBV84385.1"/>
    <property type="molecule type" value="Genomic_DNA"/>
</dbReference>
<reference evidence="2" key="1">
    <citation type="submission" date="2024-06" db="EMBL/GenBank/DDBJ databases">
        <title>Draft Genome Sequence of Deinococcus sonorensis Type Strain KR-87, a Biofilm Producing Representative of the Genus Deinococcus.</title>
        <authorList>
            <person name="Boren L.S."/>
            <person name="Grosso R.A."/>
            <person name="Hugenberg-Cox A.N."/>
            <person name="Hill J.T.E."/>
            <person name="Albert C.M."/>
            <person name="Tuohy J.M."/>
        </authorList>
    </citation>
    <scope>NUCLEOTIDE SEQUENCE</scope>
    <source>
        <strain evidence="2">KR-87</strain>
    </source>
</reference>
<proteinExistence type="predicted"/>
<evidence type="ECO:0000259" key="1">
    <source>
        <dbReference type="Pfam" id="PF17765"/>
    </source>
</evidence>
<dbReference type="InterPro" id="IPR010982">
    <property type="entry name" value="Lambda_DNA-bd_dom_sf"/>
</dbReference>